<organism evidence="1 2">
    <name type="scientific">Mucilaginibacter ximonensis</name>
    <dbReference type="NCBI Taxonomy" id="538021"/>
    <lineage>
        <taxon>Bacteria</taxon>
        <taxon>Pseudomonadati</taxon>
        <taxon>Bacteroidota</taxon>
        <taxon>Sphingobacteriia</taxon>
        <taxon>Sphingobacteriales</taxon>
        <taxon>Sphingobacteriaceae</taxon>
        <taxon>Mucilaginibacter</taxon>
    </lineage>
</organism>
<reference evidence="2" key="1">
    <citation type="journal article" date="2019" name="Int. J. Syst. Evol. Microbiol.">
        <title>The Global Catalogue of Microorganisms (GCM) 10K type strain sequencing project: providing services to taxonomists for standard genome sequencing and annotation.</title>
        <authorList>
            <consortium name="The Broad Institute Genomics Platform"/>
            <consortium name="The Broad Institute Genome Sequencing Center for Infectious Disease"/>
            <person name="Wu L."/>
            <person name="Ma J."/>
        </authorList>
    </citation>
    <scope>NUCLEOTIDE SEQUENCE [LARGE SCALE GENOMIC DNA]</scope>
    <source>
        <strain evidence="2">KCTC 22437</strain>
    </source>
</reference>
<evidence type="ECO:0000313" key="1">
    <source>
        <dbReference type="EMBL" id="MFD2872808.1"/>
    </source>
</evidence>
<proteinExistence type="predicted"/>
<dbReference type="RefSeq" id="WP_377184900.1">
    <property type="nucleotide sequence ID" value="NZ_JBHUPD010000002.1"/>
</dbReference>
<dbReference type="Gene3D" id="2.60.120.260">
    <property type="entry name" value="Galactose-binding domain-like"/>
    <property type="match status" value="1"/>
</dbReference>
<comment type="caution">
    <text evidence="1">The sequence shown here is derived from an EMBL/GenBank/DDBJ whole genome shotgun (WGS) entry which is preliminary data.</text>
</comment>
<dbReference type="EMBL" id="JBHUPD010000002">
    <property type="protein sequence ID" value="MFD2872808.1"/>
    <property type="molecule type" value="Genomic_DNA"/>
</dbReference>
<evidence type="ECO:0008006" key="3">
    <source>
        <dbReference type="Google" id="ProtNLM"/>
    </source>
</evidence>
<keyword evidence="2" id="KW-1185">Reference proteome</keyword>
<gene>
    <name evidence="1" type="ORF">ACFS5N_10040</name>
</gene>
<sequence>MRASRIFMYAVSADTVKVCGSSTTLTSSTVSGYSNLIWNDGSTNTSLNVTSSGDYWWQVTGTNAVANGDFTNTSSGTRGFTSSYTYKTSGCNNCCCGILSLEGTYSINSNPNNLHTNFVSMGDHTTGTGNMLIVNGASTANVTVWTENITVQANTDYVFSVWVASVNPQAPAQLQFSINGVPLGSTIQASTTTGVWQYFTTTWNSGSNSGSLPIALVNQNIAASGNDFAVDDIVFAPVYRKNIHVVLNPLPVLSLTGPNSACGTYDITKAIVGYDPTTYTYVVKNSSGTVITNTGAISQSGTYTITEQNKLTGCTSAAVQTTVNIIPNPVKPGISPS</sequence>
<evidence type="ECO:0000313" key="2">
    <source>
        <dbReference type="Proteomes" id="UP001597557"/>
    </source>
</evidence>
<name>A0ABW5YBW7_9SPHI</name>
<protein>
    <recommendedName>
        <fullName evidence="3">CBM-cenC domain-containing protein</fullName>
    </recommendedName>
</protein>
<accession>A0ABW5YBW7</accession>
<dbReference type="Proteomes" id="UP001597557">
    <property type="component" value="Unassembled WGS sequence"/>
</dbReference>